<dbReference type="Pfam" id="PF12134">
    <property type="entry name" value="PRP8_domainIV"/>
    <property type="match status" value="1"/>
</dbReference>
<sequence>MTNVYQVTIDKTFEGNLTTKPIDGAIFIFNPRAGQPTISEGHPHKCMGRTKASSFSA</sequence>
<evidence type="ECO:0000256" key="1">
    <source>
        <dbReference type="SAM" id="MobiDB-lite"/>
    </source>
</evidence>
<dbReference type="EnsemblPlants" id="TuG1812G0600001549.01.T01">
    <property type="protein sequence ID" value="TuG1812G0600001549.01.T01"/>
    <property type="gene ID" value="TuG1812G0600001549.01"/>
</dbReference>
<feature type="domain" description="PRP8" evidence="2">
    <location>
        <begin position="2"/>
        <end position="39"/>
    </location>
</feature>
<evidence type="ECO:0000313" key="3">
    <source>
        <dbReference type="EnsemblPlants" id="TuG1812G0600001549.01.T01"/>
    </source>
</evidence>
<reference evidence="3" key="2">
    <citation type="submission" date="2018-03" db="EMBL/GenBank/DDBJ databases">
        <title>The Triticum urartu genome reveals the dynamic nature of wheat genome evolution.</title>
        <authorList>
            <person name="Ling H."/>
            <person name="Ma B."/>
            <person name="Shi X."/>
            <person name="Liu H."/>
            <person name="Dong L."/>
            <person name="Sun H."/>
            <person name="Cao Y."/>
            <person name="Gao Q."/>
            <person name="Zheng S."/>
            <person name="Li Y."/>
            <person name="Yu Y."/>
            <person name="Du H."/>
            <person name="Qi M."/>
            <person name="Li Y."/>
            <person name="Yu H."/>
            <person name="Cui Y."/>
            <person name="Wang N."/>
            <person name="Chen C."/>
            <person name="Wu H."/>
            <person name="Zhao Y."/>
            <person name="Zhang J."/>
            <person name="Li Y."/>
            <person name="Zhou W."/>
            <person name="Zhang B."/>
            <person name="Hu W."/>
            <person name="Eijk M."/>
            <person name="Tang J."/>
            <person name="Witsenboer H."/>
            <person name="Zhao S."/>
            <person name="Li Z."/>
            <person name="Zhang A."/>
            <person name="Wang D."/>
            <person name="Liang C."/>
        </authorList>
    </citation>
    <scope>NUCLEOTIDE SEQUENCE [LARGE SCALE GENOMIC DNA]</scope>
    <source>
        <strain evidence="3">cv. G1812</strain>
    </source>
</reference>
<dbReference type="Gene3D" id="3.30.420.230">
    <property type="match status" value="1"/>
</dbReference>
<dbReference type="PANTHER" id="PTHR11140">
    <property type="entry name" value="PRE-MRNA SPLICING FACTOR PRP8"/>
    <property type="match status" value="1"/>
</dbReference>
<accession>A0A8R7UVD8</accession>
<dbReference type="Gramene" id="TuG1812G0600001549.01.T01">
    <property type="protein sequence ID" value="TuG1812G0600001549.01.T01"/>
    <property type="gene ID" value="TuG1812G0600001549.01"/>
</dbReference>
<dbReference type="GO" id="GO:0071013">
    <property type="term" value="C:catalytic step 2 spliceosome"/>
    <property type="evidence" value="ECO:0007669"/>
    <property type="project" value="TreeGrafter"/>
</dbReference>
<dbReference type="GO" id="GO:0030620">
    <property type="term" value="F:U2 snRNA binding"/>
    <property type="evidence" value="ECO:0007669"/>
    <property type="project" value="TreeGrafter"/>
</dbReference>
<dbReference type="AlphaFoldDB" id="A0A8R7UVD8"/>
<keyword evidence="4" id="KW-1185">Reference proteome</keyword>
<dbReference type="InterPro" id="IPR021983">
    <property type="entry name" value="PRP8_domainIV"/>
</dbReference>
<dbReference type="InterPro" id="IPR027652">
    <property type="entry name" value="PRP8"/>
</dbReference>
<protein>
    <recommendedName>
        <fullName evidence="2">PRP8 domain-containing protein</fullName>
    </recommendedName>
</protein>
<dbReference type="GO" id="GO:0005682">
    <property type="term" value="C:U5 snRNP"/>
    <property type="evidence" value="ECO:0007669"/>
    <property type="project" value="TreeGrafter"/>
</dbReference>
<reference evidence="4" key="1">
    <citation type="journal article" date="2013" name="Nature">
        <title>Draft genome of the wheat A-genome progenitor Triticum urartu.</title>
        <authorList>
            <person name="Ling H.Q."/>
            <person name="Zhao S."/>
            <person name="Liu D."/>
            <person name="Wang J."/>
            <person name="Sun H."/>
            <person name="Zhang C."/>
            <person name="Fan H."/>
            <person name="Li D."/>
            <person name="Dong L."/>
            <person name="Tao Y."/>
            <person name="Gao C."/>
            <person name="Wu H."/>
            <person name="Li Y."/>
            <person name="Cui Y."/>
            <person name="Guo X."/>
            <person name="Zheng S."/>
            <person name="Wang B."/>
            <person name="Yu K."/>
            <person name="Liang Q."/>
            <person name="Yang W."/>
            <person name="Lou X."/>
            <person name="Chen J."/>
            <person name="Feng M."/>
            <person name="Jian J."/>
            <person name="Zhang X."/>
            <person name="Luo G."/>
            <person name="Jiang Y."/>
            <person name="Liu J."/>
            <person name="Wang Z."/>
            <person name="Sha Y."/>
            <person name="Zhang B."/>
            <person name="Wu H."/>
            <person name="Tang D."/>
            <person name="Shen Q."/>
            <person name="Xue P."/>
            <person name="Zou S."/>
            <person name="Wang X."/>
            <person name="Liu X."/>
            <person name="Wang F."/>
            <person name="Yang Y."/>
            <person name="An X."/>
            <person name="Dong Z."/>
            <person name="Zhang K."/>
            <person name="Zhang X."/>
            <person name="Luo M.C."/>
            <person name="Dvorak J."/>
            <person name="Tong Y."/>
            <person name="Wang J."/>
            <person name="Yang H."/>
            <person name="Li Z."/>
            <person name="Wang D."/>
            <person name="Zhang A."/>
            <person name="Wang J."/>
        </authorList>
    </citation>
    <scope>NUCLEOTIDE SEQUENCE</scope>
    <source>
        <strain evidence="4">cv. G1812</strain>
    </source>
</reference>
<dbReference type="Proteomes" id="UP000015106">
    <property type="component" value="Chromosome 6"/>
</dbReference>
<reference evidence="3" key="3">
    <citation type="submission" date="2022-06" db="UniProtKB">
        <authorList>
            <consortium name="EnsemblPlants"/>
        </authorList>
    </citation>
    <scope>IDENTIFICATION</scope>
</reference>
<dbReference type="GO" id="GO:0030619">
    <property type="term" value="F:U1 snRNA binding"/>
    <property type="evidence" value="ECO:0007669"/>
    <property type="project" value="TreeGrafter"/>
</dbReference>
<name>A0A8R7UVD8_TRIUA</name>
<dbReference type="GO" id="GO:0000244">
    <property type="term" value="P:spliceosomal tri-snRNP complex assembly"/>
    <property type="evidence" value="ECO:0007669"/>
    <property type="project" value="TreeGrafter"/>
</dbReference>
<dbReference type="InterPro" id="IPR012337">
    <property type="entry name" value="RNaseH-like_sf"/>
</dbReference>
<dbReference type="GO" id="GO:0030623">
    <property type="term" value="F:U5 snRNA binding"/>
    <property type="evidence" value="ECO:0007669"/>
    <property type="project" value="TreeGrafter"/>
</dbReference>
<dbReference type="PANTHER" id="PTHR11140:SF0">
    <property type="entry name" value="PRE-MRNA-PROCESSING-SPLICING FACTOR 8"/>
    <property type="match status" value="1"/>
</dbReference>
<dbReference type="SUPFAM" id="SSF53098">
    <property type="entry name" value="Ribonuclease H-like"/>
    <property type="match status" value="1"/>
</dbReference>
<evidence type="ECO:0000259" key="2">
    <source>
        <dbReference type="Pfam" id="PF12134"/>
    </source>
</evidence>
<dbReference type="InterPro" id="IPR043172">
    <property type="entry name" value="Prp8_domainIV_palm"/>
</dbReference>
<organism evidence="3 4">
    <name type="scientific">Triticum urartu</name>
    <name type="common">Red wild einkorn</name>
    <name type="synonym">Crithodium urartu</name>
    <dbReference type="NCBI Taxonomy" id="4572"/>
    <lineage>
        <taxon>Eukaryota</taxon>
        <taxon>Viridiplantae</taxon>
        <taxon>Streptophyta</taxon>
        <taxon>Embryophyta</taxon>
        <taxon>Tracheophyta</taxon>
        <taxon>Spermatophyta</taxon>
        <taxon>Magnoliopsida</taxon>
        <taxon>Liliopsida</taxon>
        <taxon>Poales</taxon>
        <taxon>Poaceae</taxon>
        <taxon>BOP clade</taxon>
        <taxon>Pooideae</taxon>
        <taxon>Triticodae</taxon>
        <taxon>Triticeae</taxon>
        <taxon>Triticinae</taxon>
        <taxon>Triticum</taxon>
    </lineage>
</organism>
<feature type="region of interest" description="Disordered" evidence="1">
    <location>
        <begin position="38"/>
        <end position="57"/>
    </location>
</feature>
<dbReference type="GO" id="GO:0097157">
    <property type="term" value="F:pre-mRNA intronic binding"/>
    <property type="evidence" value="ECO:0007669"/>
    <property type="project" value="TreeGrafter"/>
</dbReference>
<evidence type="ECO:0000313" key="4">
    <source>
        <dbReference type="Proteomes" id="UP000015106"/>
    </source>
</evidence>
<dbReference type="GO" id="GO:0017070">
    <property type="term" value="F:U6 snRNA binding"/>
    <property type="evidence" value="ECO:0007669"/>
    <property type="project" value="TreeGrafter"/>
</dbReference>
<proteinExistence type="predicted"/>